<comment type="similarity">
    <text evidence="1">Belongs to the PPR family. P subfamily.</text>
</comment>
<sequence length="318" mass="35683">MGMSEPTHLELLVIGKCKSRSLDLDEALGFFISMISVRPLLSIVSFSHLLGTLSKIKHHALVVSMCKQMMGCRELQVDILAANIWIRCLCNLKKVDLGFSVCAIIIKLGLQPDPYTMSALLLGLIDEGKIKEAMELFWKILNNCYPCNQYTYAIIIRGLCNSGNSRFAVVLLIEMYVNGSFEPDAICYSTIIDGFCKEKQMNKALIIFQDMLDKRIEPNVVTFSSLVNGLCNVGCWDEAKRLLAAMFNKGISANAYIFNTLIVPLCKDGKIQEAISLFDLITQRGIKPNVVTYTMLIHALCKFGDWKLAIKFFENDCF</sequence>
<reference evidence="4" key="1">
    <citation type="submission" date="2019-09" db="EMBL/GenBank/DDBJ databases">
        <title>Draft genome information of white flower Hibiscus syriacus.</title>
        <authorList>
            <person name="Kim Y.-M."/>
        </authorList>
    </citation>
    <scope>NUCLEOTIDE SEQUENCE [LARGE SCALE GENOMIC DNA]</scope>
    <source>
        <strain evidence="4">YM2019G1</strain>
    </source>
</reference>
<dbReference type="PROSITE" id="PS51375">
    <property type="entry name" value="PPR"/>
    <property type="match status" value="4"/>
</dbReference>
<organism evidence="4 5">
    <name type="scientific">Hibiscus syriacus</name>
    <name type="common">Rose of Sharon</name>
    <dbReference type="NCBI Taxonomy" id="106335"/>
    <lineage>
        <taxon>Eukaryota</taxon>
        <taxon>Viridiplantae</taxon>
        <taxon>Streptophyta</taxon>
        <taxon>Embryophyta</taxon>
        <taxon>Tracheophyta</taxon>
        <taxon>Spermatophyta</taxon>
        <taxon>Magnoliopsida</taxon>
        <taxon>eudicotyledons</taxon>
        <taxon>Gunneridae</taxon>
        <taxon>Pentapetalae</taxon>
        <taxon>rosids</taxon>
        <taxon>malvids</taxon>
        <taxon>Malvales</taxon>
        <taxon>Malvaceae</taxon>
        <taxon>Malvoideae</taxon>
        <taxon>Hibiscus</taxon>
    </lineage>
</organism>
<dbReference type="InterPro" id="IPR002885">
    <property type="entry name" value="PPR_rpt"/>
</dbReference>
<proteinExistence type="inferred from homology"/>
<feature type="repeat" description="PPR" evidence="3">
    <location>
        <begin position="184"/>
        <end position="218"/>
    </location>
</feature>
<dbReference type="EMBL" id="VEPZ02001728">
    <property type="protein sequence ID" value="KAE8660949.1"/>
    <property type="molecule type" value="Genomic_DNA"/>
</dbReference>
<feature type="repeat" description="PPR" evidence="3">
    <location>
        <begin position="219"/>
        <end position="253"/>
    </location>
</feature>
<comment type="caution">
    <text evidence="4">The sequence shown here is derived from an EMBL/GenBank/DDBJ whole genome shotgun (WGS) entry which is preliminary data.</text>
</comment>
<name>A0A6A2XRB0_HIBSY</name>
<evidence type="ECO:0000313" key="4">
    <source>
        <dbReference type="EMBL" id="KAE8660949.1"/>
    </source>
</evidence>
<dbReference type="SUPFAM" id="SSF81901">
    <property type="entry name" value="HCP-like"/>
    <property type="match status" value="1"/>
</dbReference>
<dbReference type="Pfam" id="PF13041">
    <property type="entry name" value="PPR_2"/>
    <property type="match status" value="3"/>
</dbReference>
<dbReference type="NCBIfam" id="TIGR00756">
    <property type="entry name" value="PPR"/>
    <property type="match status" value="5"/>
</dbReference>
<evidence type="ECO:0008006" key="6">
    <source>
        <dbReference type="Google" id="ProtNLM"/>
    </source>
</evidence>
<dbReference type="PANTHER" id="PTHR47941">
    <property type="entry name" value="PENTATRICOPEPTIDE REPEAT-CONTAINING PROTEIN 3, MITOCHONDRIAL"/>
    <property type="match status" value="1"/>
</dbReference>
<evidence type="ECO:0000313" key="5">
    <source>
        <dbReference type="Proteomes" id="UP000436088"/>
    </source>
</evidence>
<keyword evidence="5" id="KW-1185">Reference proteome</keyword>
<evidence type="ECO:0000256" key="2">
    <source>
        <dbReference type="ARBA" id="ARBA00022737"/>
    </source>
</evidence>
<dbReference type="InterPro" id="IPR011990">
    <property type="entry name" value="TPR-like_helical_dom_sf"/>
</dbReference>
<evidence type="ECO:0000256" key="1">
    <source>
        <dbReference type="ARBA" id="ARBA00007626"/>
    </source>
</evidence>
<dbReference type="Gene3D" id="1.25.40.10">
    <property type="entry name" value="Tetratricopeptide repeat domain"/>
    <property type="match status" value="3"/>
</dbReference>
<dbReference type="AlphaFoldDB" id="A0A6A2XRB0"/>
<protein>
    <recommendedName>
        <fullName evidence="6">Pentatricopeptide repeat-containing protein</fullName>
    </recommendedName>
</protein>
<evidence type="ECO:0000256" key="3">
    <source>
        <dbReference type="PROSITE-ProRule" id="PRU00708"/>
    </source>
</evidence>
<feature type="repeat" description="PPR" evidence="3">
    <location>
        <begin position="254"/>
        <end position="288"/>
    </location>
</feature>
<feature type="repeat" description="PPR" evidence="3">
    <location>
        <begin position="289"/>
        <end position="318"/>
    </location>
</feature>
<dbReference type="Proteomes" id="UP000436088">
    <property type="component" value="Unassembled WGS sequence"/>
</dbReference>
<keyword evidence="2" id="KW-0677">Repeat</keyword>
<accession>A0A6A2XRB0</accession>
<gene>
    <name evidence="4" type="ORF">F3Y22_tig00116944pilonHSYRG00167</name>
</gene>